<keyword evidence="1" id="KW-1133">Transmembrane helix</keyword>
<dbReference type="Pfam" id="PF13791">
    <property type="entry name" value="Sigma_reg_C"/>
    <property type="match status" value="1"/>
</dbReference>
<protein>
    <recommendedName>
        <fullName evidence="2">Sigma factor regulator C-terminal domain-containing protein</fullName>
    </recommendedName>
</protein>
<organism evidence="3 4">
    <name type="scientific">Sporosarcina newyorkensis 2681</name>
    <dbReference type="NCBI Taxonomy" id="1027292"/>
    <lineage>
        <taxon>Bacteria</taxon>
        <taxon>Bacillati</taxon>
        <taxon>Bacillota</taxon>
        <taxon>Bacilli</taxon>
        <taxon>Bacillales</taxon>
        <taxon>Caryophanaceae</taxon>
        <taxon>Sporosarcina</taxon>
    </lineage>
</organism>
<keyword evidence="1" id="KW-0812">Transmembrane</keyword>
<evidence type="ECO:0000256" key="1">
    <source>
        <dbReference type="SAM" id="Phobius"/>
    </source>
</evidence>
<dbReference type="eggNOG" id="ENOG5030WRB">
    <property type="taxonomic scope" value="Bacteria"/>
</dbReference>
<gene>
    <name evidence="3" type="ORF">HMPREF9372_2766</name>
</gene>
<proteinExistence type="predicted"/>
<dbReference type="RefSeq" id="WP_009497422.1">
    <property type="nucleotide sequence ID" value="NZ_GL982998.1"/>
</dbReference>
<evidence type="ECO:0000313" key="4">
    <source>
        <dbReference type="Proteomes" id="UP000005316"/>
    </source>
</evidence>
<sequence>MKDNHELDDLFSFEKNEKNLIAKAKQKSTIRMVFISGLVSLLVLTLIILVKLQVTPWLLNKELIAQETYYEVHGANSFIGPWEESIQIIGSKATAPQYKLLDGRPVYLGEISNNSDKIEVHLTPNEYETYSYLGGKVMNFIHPEVKLNHVPNELKNIDMFQDHQLIEMGLSFDKAYSLDEVKAMLPKDIALQWAWVDVYSVEEVNSLQTSEPPANIFTENEVFGFSLVDKTGIRLKDPVKEFMDSVVYGKNHMGPYKRDMATFYETLTEQGEVDETNIKVIGSVVVGKKVALKQLQNESGVRASSIGAVVDSFK</sequence>
<accession>F9DVD5</accession>
<dbReference type="AlphaFoldDB" id="F9DVD5"/>
<dbReference type="EMBL" id="AFPZ01000088">
    <property type="protein sequence ID" value="EGQ22726.1"/>
    <property type="molecule type" value="Genomic_DNA"/>
</dbReference>
<name>F9DVD5_9BACL</name>
<dbReference type="InterPro" id="IPR025672">
    <property type="entry name" value="Sigma_reg_C_dom"/>
</dbReference>
<reference evidence="3 4" key="1">
    <citation type="submission" date="2011-04" db="EMBL/GenBank/DDBJ databases">
        <authorList>
            <person name="Muzny D."/>
            <person name="Qin X."/>
            <person name="Deng J."/>
            <person name="Jiang H."/>
            <person name="Liu Y."/>
            <person name="Qu J."/>
            <person name="Song X.-Z."/>
            <person name="Zhang L."/>
            <person name="Thornton R."/>
            <person name="Coyle M."/>
            <person name="Francisco L."/>
            <person name="Jackson L."/>
            <person name="Javaid M."/>
            <person name="Korchina V."/>
            <person name="Kovar C."/>
            <person name="Mata R."/>
            <person name="Mathew T."/>
            <person name="Ngo R."/>
            <person name="Nguyen L."/>
            <person name="Nguyen N."/>
            <person name="Okwuonu G."/>
            <person name="Ongeri F."/>
            <person name="Pham C."/>
            <person name="Simmons D."/>
            <person name="Wilczek-Boney K."/>
            <person name="Hale W."/>
            <person name="Jakkamsetti A."/>
            <person name="Pham P."/>
            <person name="Ruth R."/>
            <person name="San Lucas F."/>
            <person name="Warren J."/>
            <person name="Zhang J."/>
            <person name="Zhao Z."/>
            <person name="Zhou C."/>
            <person name="Zhu D."/>
            <person name="Lee S."/>
            <person name="Bess C."/>
            <person name="Blankenburg K."/>
            <person name="Forbes L."/>
            <person name="Fu Q."/>
            <person name="Gubbala S."/>
            <person name="Hirani K."/>
            <person name="Jayaseelan J.C."/>
            <person name="Lara F."/>
            <person name="Munidasa M."/>
            <person name="Palculict T."/>
            <person name="Patil S."/>
            <person name="Pu L.-L."/>
            <person name="Saada N."/>
            <person name="Tang L."/>
            <person name="Weissenberger G."/>
            <person name="Zhu Y."/>
            <person name="Hemphill L."/>
            <person name="Shang Y."/>
            <person name="Youmans B."/>
            <person name="Ayvaz T."/>
            <person name="Ross M."/>
            <person name="Santibanez J."/>
            <person name="Aqrawi P."/>
            <person name="Gross S."/>
            <person name="Joshi V."/>
            <person name="Fowler G."/>
            <person name="Nazareth L."/>
            <person name="Reid J."/>
            <person name="Worley K."/>
            <person name="Petrosino J."/>
            <person name="Highlander S."/>
            <person name="Gibbs R."/>
        </authorList>
    </citation>
    <scope>NUCLEOTIDE SEQUENCE [LARGE SCALE GENOMIC DNA]</scope>
    <source>
        <strain evidence="3 4">2681</strain>
    </source>
</reference>
<feature type="transmembrane region" description="Helical" evidence="1">
    <location>
        <begin position="32"/>
        <end position="52"/>
    </location>
</feature>
<feature type="domain" description="Sigma factor regulator C-terminal" evidence="2">
    <location>
        <begin position="161"/>
        <end position="307"/>
    </location>
</feature>
<evidence type="ECO:0000313" key="3">
    <source>
        <dbReference type="EMBL" id="EGQ22726.1"/>
    </source>
</evidence>
<dbReference type="HOGENOM" id="CLU_046237_0_0_9"/>
<dbReference type="OrthoDB" id="1730160at2"/>
<comment type="caution">
    <text evidence="3">The sequence shown here is derived from an EMBL/GenBank/DDBJ whole genome shotgun (WGS) entry which is preliminary data.</text>
</comment>
<dbReference type="Proteomes" id="UP000005316">
    <property type="component" value="Unassembled WGS sequence"/>
</dbReference>
<keyword evidence="1" id="KW-0472">Membrane</keyword>
<evidence type="ECO:0000259" key="2">
    <source>
        <dbReference type="Pfam" id="PF13791"/>
    </source>
</evidence>